<evidence type="ECO:0000259" key="7">
    <source>
        <dbReference type="PROSITE" id="PS50983"/>
    </source>
</evidence>
<keyword evidence="9" id="KW-1185">Reference proteome</keyword>
<evidence type="ECO:0000256" key="6">
    <source>
        <dbReference type="SAM" id="SignalP"/>
    </source>
</evidence>
<organism evidence="8 9">
    <name type="scientific">Rhodococcus sovatensis</name>
    <dbReference type="NCBI Taxonomy" id="1805840"/>
    <lineage>
        <taxon>Bacteria</taxon>
        <taxon>Bacillati</taxon>
        <taxon>Actinomycetota</taxon>
        <taxon>Actinomycetes</taxon>
        <taxon>Mycobacteriales</taxon>
        <taxon>Nocardiaceae</taxon>
        <taxon>Rhodococcus</taxon>
    </lineage>
</organism>
<name>A0ABZ2PJP5_9NOCA</name>
<dbReference type="EMBL" id="CP147846">
    <property type="protein sequence ID" value="WXG68465.1"/>
    <property type="molecule type" value="Genomic_DNA"/>
</dbReference>
<keyword evidence="4 6" id="KW-0732">Signal</keyword>
<evidence type="ECO:0000313" key="8">
    <source>
        <dbReference type="EMBL" id="WXG68465.1"/>
    </source>
</evidence>
<feature type="region of interest" description="Disordered" evidence="5">
    <location>
        <begin position="31"/>
        <end position="55"/>
    </location>
</feature>
<accession>A0ABZ2PJP5</accession>
<evidence type="ECO:0000256" key="5">
    <source>
        <dbReference type="SAM" id="MobiDB-lite"/>
    </source>
</evidence>
<dbReference type="PANTHER" id="PTHR30532:SF1">
    <property type="entry name" value="IRON(3+)-HYDROXAMATE-BINDING PROTEIN FHUD"/>
    <property type="match status" value="1"/>
</dbReference>
<dbReference type="Proteomes" id="UP001432000">
    <property type="component" value="Chromosome"/>
</dbReference>
<sequence length="318" mass="33689">MKSGRSSKKPVVLAASMAAFVAILTGCGQTTPDTDQTAGSDESTSRTVQHAFGETTVPSDPQRVAILDGDRTLEAAVALGVDPIAAVKPPLTGDYSPAVLDELDTEPTDIGTTDAAVNIEALLATEPDLIIMRTTVEDSRAVYEQLQSIAPTVVVEYTDAGWKDTLHQVADFLNESDLADSLISDYDAEVARVRETLDTDGVTLTVARVRTDSVRYMTQNGSFPYSVLADLGYRAPAQQDPGSAEVSTVDVSPELIDVLAADRLILLTDAGTDDAASALQQNPLFAGLGTEVTVLPSKDYLFGSVLTAHRLIDTLSEQ</sequence>
<dbReference type="SUPFAM" id="SSF53807">
    <property type="entry name" value="Helical backbone' metal receptor"/>
    <property type="match status" value="1"/>
</dbReference>
<protein>
    <submittedName>
        <fullName evidence="8">ABC transporter substrate-binding protein</fullName>
    </submittedName>
</protein>
<evidence type="ECO:0000313" key="9">
    <source>
        <dbReference type="Proteomes" id="UP001432000"/>
    </source>
</evidence>
<evidence type="ECO:0000256" key="2">
    <source>
        <dbReference type="ARBA" id="ARBA00008814"/>
    </source>
</evidence>
<dbReference type="Pfam" id="PF01497">
    <property type="entry name" value="Peripla_BP_2"/>
    <property type="match status" value="1"/>
</dbReference>
<evidence type="ECO:0000256" key="1">
    <source>
        <dbReference type="ARBA" id="ARBA00004196"/>
    </source>
</evidence>
<dbReference type="PROSITE" id="PS50983">
    <property type="entry name" value="FE_B12_PBP"/>
    <property type="match status" value="1"/>
</dbReference>
<comment type="subcellular location">
    <subcellularLocation>
        <location evidence="1">Cell envelope</location>
    </subcellularLocation>
</comment>
<dbReference type="PANTHER" id="PTHR30532">
    <property type="entry name" value="IRON III DICITRATE-BINDING PERIPLASMIC PROTEIN"/>
    <property type="match status" value="1"/>
</dbReference>
<evidence type="ECO:0000256" key="3">
    <source>
        <dbReference type="ARBA" id="ARBA00022448"/>
    </source>
</evidence>
<dbReference type="InterPro" id="IPR002491">
    <property type="entry name" value="ABC_transptr_periplasmic_BD"/>
</dbReference>
<proteinExistence type="inferred from homology"/>
<comment type="similarity">
    <text evidence="2">Belongs to the bacterial solute-binding protein 8 family.</text>
</comment>
<feature type="chain" id="PRO_5046056701" evidence="6">
    <location>
        <begin position="22"/>
        <end position="318"/>
    </location>
</feature>
<dbReference type="PROSITE" id="PS51257">
    <property type="entry name" value="PROKAR_LIPOPROTEIN"/>
    <property type="match status" value="1"/>
</dbReference>
<dbReference type="InterPro" id="IPR051313">
    <property type="entry name" value="Bact_iron-sidero_bind"/>
</dbReference>
<evidence type="ECO:0000256" key="4">
    <source>
        <dbReference type="ARBA" id="ARBA00022729"/>
    </source>
</evidence>
<gene>
    <name evidence="8" type="ORF">WDS16_25290</name>
</gene>
<dbReference type="RefSeq" id="WP_338888688.1">
    <property type="nucleotide sequence ID" value="NZ_CP147846.1"/>
</dbReference>
<reference evidence="8 9" key="1">
    <citation type="submission" date="2024-03" db="EMBL/GenBank/DDBJ databases">
        <title>Natural products discovery in diverse microorganisms through a two-stage MS feature dereplication strategy.</title>
        <authorList>
            <person name="Zhang R."/>
        </authorList>
    </citation>
    <scope>NUCLEOTIDE SEQUENCE [LARGE SCALE GENOMIC DNA]</scope>
    <source>
        <strain evidence="8 9">18930</strain>
    </source>
</reference>
<dbReference type="Gene3D" id="3.40.50.1980">
    <property type="entry name" value="Nitrogenase molybdenum iron protein domain"/>
    <property type="match status" value="2"/>
</dbReference>
<feature type="domain" description="Fe/B12 periplasmic-binding" evidence="7">
    <location>
        <begin position="64"/>
        <end position="318"/>
    </location>
</feature>
<feature type="signal peptide" evidence="6">
    <location>
        <begin position="1"/>
        <end position="21"/>
    </location>
</feature>
<feature type="compositionally biased region" description="Polar residues" evidence="5">
    <location>
        <begin position="31"/>
        <end position="48"/>
    </location>
</feature>
<keyword evidence="3" id="KW-0813">Transport</keyword>